<accession>A6JPI7</accession>
<name>A6JPI7_RAT</name>
<protein>
    <submittedName>
        <fullName evidence="1">RCG59087</fullName>
    </submittedName>
</protein>
<proteinExistence type="predicted"/>
<dbReference type="Proteomes" id="UP000234681">
    <property type="component" value="Chromosome 16"/>
</dbReference>
<organism evidence="1 2">
    <name type="scientific">Rattus norvegicus</name>
    <name type="common">Rat</name>
    <dbReference type="NCBI Taxonomy" id="10116"/>
    <lineage>
        <taxon>Eukaryota</taxon>
        <taxon>Metazoa</taxon>
        <taxon>Chordata</taxon>
        <taxon>Craniata</taxon>
        <taxon>Vertebrata</taxon>
        <taxon>Euteleostomi</taxon>
        <taxon>Mammalia</taxon>
        <taxon>Eutheria</taxon>
        <taxon>Euarchontoglires</taxon>
        <taxon>Glires</taxon>
        <taxon>Rodentia</taxon>
        <taxon>Myomorpha</taxon>
        <taxon>Muroidea</taxon>
        <taxon>Muridae</taxon>
        <taxon>Murinae</taxon>
        <taxon>Rattus</taxon>
    </lineage>
</organism>
<dbReference type="AlphaFoldDB" id="A6JPI7"/>
<gene>
    <name evidence="1" type="ORF">rCG_59087</name>
</gene>
<evidence type="ECO:0000313" key="1">
    <source>
        <dbReference type="EMBL" id="EDL78935.1"/>
    </source>
</evidence>
<reference evidence="1 2" key="1">
    <citation type="submission" date="2005-09" db="EMBL/GenBank/DDBJ databases">
        <authorList>
            <person name="Mural R.J."/>
            <person name="Li P.W."/>
            <person name="Adams M.D."/>
            <person name="Amanatides P.G."/>
            <person name="Baden-Tillson H."/>
            <person name="Barnstead M."/>
            <person name="Chin S.H."/>
            <person name="Dew I."/>
            <person name="Evans C.A."/>
            <person name="Ferriera S."/>
            <person name="Flanigan M."/>
            <person name="Fosler C."/>
            <person name="Glodek A."/>
            <person name="Gu Z."/>
            <person name="Holt R.A."/>
            <person name="Jennings D."/>
            <person name="Kraft C.L."/>
            <person name="Lu F."/>
            <person name="Nguyen T."/>
            <person name="Nusskern D.R."/>
            <person name="Pfannkoch C.M."/>
            <person name="Sitter C."/>
            <person name="Sutton G.G."/>
            <person name="Venter J.C."/>
            <person name="Wang Z."/>
            <person name="Woodage T."/>
            <person name="Zheng X.H."/>
            <person name="Zhong F."/>
        </authorList>
    </citation>
    <scope>NUCLEOTIDE SEQUENCE [LARGE SCALE GENOMIC DNA]</scope>
    <source>
        <strain>BN</strain>
        <strain evidence="2">Sprague-Dawley</strain>
    </source>
</reference>
<sequence length="90" mass="10178">MRSYFLNRLLSMKYNLSYFQSNTLGYVQVTISNGFSMVCSTNAVCNSYFQVGQLTFPLLLQVHRVDLIQRLGFCHASISGKSVIPIISVF</sequence>
<evidence type="ECO:0000313" key="2">
    <source>
        <dbReference type="Proteomes" id="UP000234681"/>
    </source>
</evidence>
<dbReference type="EMBL" id="CH473995">
    <property type="protein sequence ID" value="EDL78935.1"/>
    <property type="molecule type" value="Genomic_DNA"/>
</dbReference>